<dbReference type="AlphaFoldDB" id="A0A8C2SR58"/>
<dbReference type="GO" id="GO:0008253">
    <property type="term" value="F:5'-nucleotidase activity"/>
    <property type="evidence" value="ECO:0007669"/>
    <property type="project" value="InterPro"/>
</dbReference>
<dbReference type="SUPFAM" id="SSF56784">
    <property type="entry name" value="HAD-like"/>
    <property type="match status" value="1"/>
</dbReference>
<reference evidence="2" key="3">
    <citation type="submission" date="2025-09" db="UniProtKB">
        <authorList>
            <consortium name="Ensembl"/>
        </authorList>
    </citation>
    <scope>IDENTIFICATION</scope>
</reference>
<dbReference type="Gene3D" id="3.40.50.1000">
    <property type="entry name" value="HAD superfamily/HAD-like"/>
    <property type="match status" value="1"/>
</dbReference>
<reference evidence="2" key="1">
    <citation type="submission" date="2015-11" db="EMBL/GenBank/DDBJ databases">
        <authorList>
            <consortium name="International Coturnix japonica Genome Analysis Consortium"/>
            <person name="Warren W."/>
            <person name="Burt D.W."/>
            <person name="Antin P.B."/>
            <person name="Lanford R."/>
            <person name="Gros J."/>
            <person name="Wilson R.K."/>
        </authorList>
    </citation>
    <scope>NUCLEOTIDE SEQUENCE [LARGE SCALE GENOMIC DNA]</scope>
</reference>
<feature type="active site" description="Nucleophile" evidence="1">
    <location>
        <position position="11"/>
    </location>
</feature>
<dbReference type="PANTHER" id="PTHR16504">
    <property type="entry name" value="5'(3')-DEOXYRIBONUCLEOTIDASE"/>
    <property type="match status" value="1"/>
</dbReference>
<feature type="active site" description="Proton donor" evidence="1">
    <location>
        <position position="13"/>
    </location>
</feature>
<keyword evidence="3" id="KW-1185">Reference proteome</keyword>
<dbReference type="Pfam" id="PF06941">
    <property type="entry name" value="NT5C"/>
    <property type="match status" value="1"/>
</dbReference>
<accession>A0A8C2SR58</accession>
<dbReference type="Ensembl" id="ENSCJPT00005002376.1">
    <property type="protein sequence ID" value="ENSCJPP00005001427.1"/>
    <property type="gene ID" value="ENSCJPG00005001447.1"/>
</dbReference>
<dbReference type="InterPro" id="IPR023214">
    <property type="entry name" value="HAD_sf"/>
</dbReference>
<name>A0A8C2SR58_COTJA</name>
<dbReference type="Proteomes" id="UP000694412">
    <property type="component" value="Chromosome 14"/>
</dbReference>
<dbReference type="GO" id="GO:0005739">
    <property type="term" value="C:mitochondrion"/>
    <property type="evidence" value="ECO:0007669"/>
    <property type="project" value="TreeGrafter"/>
</dbReference>
<gene>
    <name evidence="2" type="primary">NT5M</name>
</gene>
<dbReference type="PANTHER" id="PTHR16504:SF6">
    <property type="entry name" value="5'(3')-DEOXYRIBONUCLEOTIDASE, MITOCHONDRIAL"/>
    <property type="match status" value="1"/>
</dbReference>
<dbReference type="InterPro" id="IPR036412">
    <property type="entry name" value="HAD-like_sf"/>
</dbReference>
<sequence>MALQALRVLVDMDGVLADFEGGFLKKFRARYPDKPYIALEDRRGFWVSEQYGRLAAELSEKAISIWESKNFFIELDPLPGAVEAVNILPTAELFVEVPGLPMLTIPFALQYAWVEKHFGPEFLEQIVLTRDKTVVSADLLIDDRPDIIGAEVNPSWEHVLFTACHNKHLQLEPPRRRLQSWSDDWRAILDSKRLRERVEG</sequence>
<proteinExistence type="predicted"/>
<reference evidence="2" key="2">
    <citation type="submission" date="2025-08" db="UniProtKB">
        <authorList>
            <consortium name="Ensembl"/>
        </authorList>
    </citation>
    <scope>IDENTIFICATION</scope>
</reference>
<evidence type="ECO:0000313" key="3">
    <source>
        <dbReference type="Proteomes" id="UP000694412"/>
    </source>
</evidence>
<dbReference type="GO" id="GO:0009223">
    <property type="term" value="P:pyrimidine deoxyribonucleotide catabolic process"/>
    <property type="evidence" value="ECO:0007669"/>
    <property type="project" value="TreeGrafter"/>
</dbReference>
<dbReference type="Gene3D" id="1.10.40.40">
    <property type="entry name" value="Deoxyribonucleotidase, domain 2"/>
    <property type="match status" value="1"/>
</dbReference>
<evidence type="ECO:0000256" key="1">
    <source>
        <dbReference type="PIRSR" id="PIRSR610708-1"/>
    </source>
</evidence>
<protein>
    <submittedName>
        <fullName evidence="2">5',3'-nucleotidase, mitochondrial</fullName>
    </submittedName>
</protein>
<dbReference type="GeneTree" id="ENSGT00390000011596"/>
<dbReference type="InterPro" id="IPR010708">
    <property type="entry name" value="5'(3')-deoxyribonucleotidase"/>
</dbReference>
<dbReference type="CDD" id="cd02587">
    <property type="entry name" value="HAD_5-3dNT"/>
    <property type="match status" value="1"/>
</dbReference>
<dbReference type="FunFam" id="1.10.40.40:FF:000001">
    <property type="entry name" value="5'(3')-deoxyribonucleotidase, cytosolic type"/>
    <property type="match status" value="1"/>
</dbReference>
<evidence type="ECO:0000313" key="2">
    <source>
        <dbReference type="Ensembl" id="ENSCJPP00005001427.1"/>
    </source>
</evidence>
<organism evidence="2 3">
    <name type="scientific">Coturnix japonica</name>
    <name type="common">Japanese quail</name>
    <name type="synonym">Coturnix coturnix japonica</name>
    <dbReference type="NCBI Taxonomy" id="93934"/>
    <lineage>
        <taxon>Eukaryota</taxon>
        <taxon>Metazoa</taxon>
        <taxon>Chordata</taxon>
        <taxon>Craniata</taxon>
        <taxon>Vertebrata</taxon>
        <taxon>Euteleostomi</taxon>
        <taxon>Archelosauria</taxon>
        <taxon>Archosauria</taxon>
        <taxon>Dinosauria</taxon>
        <taxon>Saurischia</taxon>
        <taxon>Theropoda</taxon>
        <taxon>Coelurosauria</taxon>
        <taxon>Aves</taxon>
        <taxon>Neognathae</taxon>
        <taxon>Galloanserae</taxon>
        <taxon>Galliformes</taxon>
        <taxon>Phasianidae</taxon>
        <taxon>Perdicinae</taxon>
        <taxon>Coturnix</taxon>
    </lineage>
</organism>